<feature type="domain" description="MAM" evidence="1">
    <location>
        <begin position="1"/>
        <end position="100"/>
    </location>
</feature>
<name>A0A1I8BLJ0_MELHA</name>
<dbReference type="Gene3D" id="2.60.120.200">
    <property type="match status" value="1"/>
</dbReference>
<dbReference type="GO" id="GO:0016020">
    <property type="term" value="C:membrane"/>
    <property type="evidence" value="ECO:0007669"/>
    <property type="project" value="InterPro"/>
</dbReference>
<dbReference type="Proteomes" id="UP000095281">
    <property type="component" value="Unplaced"/>
</dbReference>
<reference evidence="3" key="1">
    <citation type="submission" date="2016-11" db="UniProtKB">
        <authorList>
            <consortium name="WormBaseParasite"/>
        </authorList>
    </citation>
    <scope>IDENTIFICATION</scope>
</reference>
<dbReference type="InterPro" id="IPR013320">
    <property type="entry name" value="ConA-like_dom_sf"/>
</dbReference>
<sequence>MDKCNDPEFHLLRFFYCITGFSPFQIFLQLHDNPKEVAKPIWAPPHDEHMREPCEWHRASIHIEPPFDGDYSLKLGFAKLAGSMGSIAIDDLSLSPDCFGFRYSLLPPALSIFADEQHDNASEWIVPITGEYRLLQKLL</sequence>
<evidence type="ECO:0000313" key="2">
    <source>
        <dbReference type="Proteomes" id="UP000095281"/>
    </source>
</evidence>
<accession>A0A1I8BLJ0</accession>
<evidence type="ECO:0000259" key="1">
    <source>
        <dbReference type="PROSITE" id="PS50060"/>
    </source>
</evidence>
<organism evidence="2 3">
    <name type="scientific">Meloidogyne hapla</name>
    <name type="common">Root-knot nematode worm</name>
    <dbReference type="NCBI Taxonomy" id="6305"/>
    <lineage>
        <taxon>Eukaryota</taxon>
        <taxon>Metazoa</taxon>
        <taxon>Ecdysozoa</taxon>
        <taxon>Nematoda</taxon>
        <taxon>Chromadorea</taxon>
        <taxon>Rhabditida</taxon>
        <taxon>Tylenchina</taxon>
        <taxon>Tylenchomorpha</taxon>
        <taxon>Tylenchoidea</taxon>
        <taxon>Meloidogynidae</taxon>
        <taxon>Meloidogyninae</taxon>
        <taxon>Meloidogyne</taxon>
    </lineage>
</organism>
<dbReference type="PROSITE" id="PS50060">
    <property type="entry name" value="MAM_2"/>
    <property type="match status" value="1"/>
</dbReference>
<proteinExistence type="predicted"/>
<dbReference type="SUPFAM" id="SSF49899">
    <property type="entry name" value="Concanavalin A-like lectins/glucanases"/>
    <property type="match status" value="1"/>
</dbReference>
<protein>
    <submittedName>
        <fullName evidence="3">MAM domain-containing protein</fullName>
    </submittedName>
</protein>
<dbReference type="WBParaSite" id="MhA1_Contig309.frz3.gene65">
    <property type="protein sequence ID" value="MhA1_Contig309.frz3.gene65"/>
    <property type="gene ID" value="MhA1_Contig309.frz3.gene65"/>
</dbReference>
<dbReference type="AlphaFoldDB" id="A0A1I8BLJ0"/>
<dbReference type="InterPro" id="IPR000998">
    <property type="entry name" value="MAM_dom"/>
</dbReference>
<keyword evidence="2" id="KW-1185">Reference proteome</keyword>
<evidence type="ECO:0000313" key="3">
    <source>
        <dbReference type="WBParaSite" id="MhA1_Contig309.frz3.gene65"/>
    </source>
</evidence>